<keyword evidence="2" id="KW-1185">Reference proteome</keyword>
<comment type="caution">
    <text evidence="1">The sequence shown here is derived from an EMBL/GenBank/DDBJ whole genome shotgun (WGS) entry which is preliminary data.</text>
</comment>
<reference evidence="1 2" key="1">
    <citation type="submission" date="2024-10" db="EMBL/GenBank/DDBJ databases">
        <authorList>
            <person name="Kim D."/>
        </authorList>
    </citation>
    <scope>NUCLEOTIDE SEQUENCE [LARGE SCALE GENOMIC DNA]</scope>
    <source>
        <strain evidence="1">BH-2024</strain>
    </source>
</reference>
<evidence type="ECO:0000313" key="2">
    <source>
        <dbReference type="Proteomes" id="UP001620626"/>
    </source>
</evidence>
<dbReference type="AlphaFoldDB" id="A0ABD2HPX1"/>
<gene>
    <name evidence="1" type="ORF">niasHT_033406</name>
</gene>
<dbReference type="Proteomes" id="UP001620626">
    <property type="component" value="Unassembled WGS sequence"/>
</dbReference>
<dbReference type="EMBL" id="JBICBT010001390">
    <property type="protein sequence ID" value="KAL3069829.1"/>
    <property type="molecule type" value="Genomic_DNA"/>
</dbReference>
<accession>A0ABD2HPX1</accession>
<name>A0ABD2HPX1_9BILA</name>
<protein>
    <submittedName>
        <fullName evidence="1">Uncharacterized protein</fullName>
    </submittedName>
</protein>
<organism evidence="1 2">
    <name type="scientific">Heterodera trifolii</name>
    <dbReference type="NCBI Taxonomy" id="157864"/>
    <lineage>
        <taxon>Eukaryota</taxon>
        <taxon>Metazoa</taxon>
        <taxon>Ecdysozoa</taxon>
        <taxon>Nematoda</taxon>
        <taxon>Chromadorea</taxon>
        <taxon>Rhabditida</taxon>
        <taxon>Tylenchina</taxon>
        <taxon>Tylenchomorpha</taxon>
        <taxon>Tylenchoidea</taxon>
        <taxon>Heteroderidae</taxon>
        <taxon>Heteroderinae</taxon>
        <taxon>Heterodera</taxon>
    </lineage>
</organism>
<sequence>MPVKEATCIERDEAMERSFNRRHGAQPREFMVNGKVFARHRISQPWKAGRVIQRKGVIYDMSFSDGSSGAFQGWKLSNNVFTGIDRLIELTFDEM</sequence>
<evidence type="ECO:0000313" key="1">
    <source>
        <dbReference type="EMBL" id="KAL3069829.1"/>
    </source>
</evidence>
<proteinExistence type="predicted"/>